<evidence type="ECO:0000256" key="1">
    <source>
        <dbReference type="SAM" id="MobiDB-lite"/>
    </source>
</evidence>
<accession>A0A811N3C5</accession>
<sequence>MSLPASSSSSVTPRVESSVRHSLRVNRAMDGFHEVRLEKNPSKKRKTCGVVLIDESTGEVGPIPIAILQGWGIDCGLAPAELFDDALMQAPGSEPVIHDESIA</sequence>
<proteinExistence type="predicted"/>
<name>A0A811N3C5_9POAL</name>
<dbReference type="Proteomes" id="UP000604825">
    <property type="component" value="Unassembled WGS sequence"/>
</dbReference>
<organism evidence="2 3">
    <name type="scientific">Miscanthus lutarioriparius</name>
    <dbReference type="NCBI Taxonomy" id="422564"/>
    <lineage>
        <taxon>Eukaryota</taxon>
        <taxon>Viridiplantae</taxon>
        <taxon>Streptophyta</taxon>
        <taxon>Embryophyta</taxon>
        <taxon>Tracheophyta</taxon>
        <taxon>Spermatophyta</taxon>
        <taxon>Magnoliopsida</taxon>
        <taxon>Liliopsida</taxon>
        <taxon>Poales</taxon>
        <taxon>Poaceae</taxon>
        <taxon>PACMAD clade</taxon>
        <taxon>Panicoideae</taxon>
        <taxon>Andropogonodae</taxon>
        <taxon>Andropogoneae</taxon>
        <taxon>Saccharinae</taxon>
        <taxon>Miscanthus</taxon>
    </lineage>
</organism>
<feature type="region of interest" description="Disordered" evidence="1">
    <location>
        <begin position="1"/>
        <end position="20"/>
    </location>
</feature>
<gene>
    <name evidence="2" type="ORF">NCGR_LOCUS11343</name>
</gene>
<protein>
    <submittedName>
        <fullName evidence="2">Uncharacterized protein</fullName>
    </submittedName>
</protein>
<dbReference type="AlphaFoldDB" id="A0A811N3C5"/>
<feature type="compositionally biased region" description="Low complexity" evidence="1">
    <location>
        <begin position="1"/>
        <end position="16"/>
    </location>
</feature>
<keyword evidence="3" id="KW-1185">Reference proteome</keyword>
<comment type="caution">
    <text evidence="2">The sequence shown here is derived from an EMBL/GenBank/DDBJ whole genome shotgun (WGS) entry which is preliminary data.</text>
</comment>
<evidence type="ECO:0000313" key="3">
    <source>
        <dbReference type="Proteomes" id="UP000604825"/>
    </source>
</evidence>
<evidence type="ECO:0000313" key="2">
    <source>
        <dbReference type="EMBL" id="CAD6217331.1"/>
    </source>
</evidence>
<dbReference type="EMBL" id="CAJGYO010000003">
    <property type="protein sequence ID" value="CAD6217331.1"/>
    <property type="molecule type" value="Genomic_DNA"/>
</dbReference>
<reference evidence="2" key="1">
    <citation type="submission" date="2020-10" db="EMBL/GenBank/DDBJ databases">
        <authorList>
            <person name="Han B."/>
            <person name="Lu T."/>
            <person name="Zhao Q."/>
            <person name="Huang X."/>
            <person name="Zhao Y."/>
        </authorList>
    </citation>
    <scope>NUCLEOTIDE SEQUENCE</scope>
</reference>